<evidence type="ECO:0000313" key="1">
    <source>
        <dbReference type="EMBL" id="MEY9259799.1"/>
    </source>
</evidence>
<dbReference type="Pfam" id="PF10604">
    <property type="entry name" value="Polyketide_cyc2"/>
    <property type="match status" value="1"/>
</dbReference>
<comment type="caution">
    <text evidence="1">The sequence shown here is derived from an EMBL/GenBank/DDBJ whole genome shotgun (WGS) entry which is preliminary data.</text>
</comment>
<evidence type="ECO:0000313" key="2">
    <source>
        <dbReference type="Proteomes" id="UP001565435"/>
    </source>
</evidence>
<dbReference type="EMBL" id="JBGBYS010000019">
    <property type="protein sequence ID" value="MEY9259799.1"/>
    <property type="molecule type" value="Genomic_DNA"/>
</dbReference>
<dbReference type="Gene3D" id="3.30.530.20">
    <property type="match status" value="1"/>
</dbReference>
<dbReference type="InterPro" id="IPR019587">
    <property type="entry name" value="Polyketide_cyclase/dehydratase"/>
</dbReference>
<protein>
    <submittedName>
        <fullName evidence="1">Uncharacterized protein YndB with AHSA1/START domain</fullName>
    </submittedName>
</protein>
<gene>
    <name evidence="1" type="ORF">ABH903_002836</name>
</gene>
<organism evidence="1 2">
    <name type="scientific">Brevibacterium epidermidis</name>
    <dbReference type="NCBI Taxonomy" id="1698"/>
    <lineage>
        <taxon>Bacteria</taxon>
        <taxon>Bacillati</taxon>
        <taxon>Actinomycetota</taxon>
        <taxon>Actinomycetes</taxon>
        <taxon>Micrococcales</taxon>
        <taxon>Brevibacteriaceae</taxon>
        <taxon>Brevibacterium</taxon>
    </lineage>
</organism>
<sequence>MSEQPQTPNDRLVHTRTIPVSAEKIFALLADPRRHHETEPGDWVRGAIDDAPITAAGQVFSMDMYLDVVGGAYRIDNTVTTFDPPHAIGWDPGQADEAGRIIPGGWSWRYDLKETDAGTEVTLTYDWSATTKATREEFGGFPPFPAEFLDASLESLERAVTAEDGS</sequence>
<dbReference type="RefSeq" id="WP_098730878.1">
    <property type="nucleotide sequence ID" value="NZ_JBGBYS010000019.1"/>
</dbReference>
<reference evidence="1 2" key="1">
    <citation type="submission" date="2024-07" db="EMBL/GenBank/DDBJ databases">
        <title>Mealworm larvae gut microbial communities from Newark, Delaware, USA.</title>
        <authorList>
            <person name="Blenner M."/>
        </authorList>
    </citation>
    <scope>NUCLEOTIDE SEQUENCE [LARGE SCALE GENOMIC DNA]</scope>
    <source>
        <strain evidence="1 2">UD i117</strain>
    </source>
</reference>
<accession>A0ABV4EMP0</accession>
<dbReference type="InterPro" id="IPR023393">
    <property type="entry name" value="START-like_dom_sf"/>
</dbReference>
<name>A0ABV4EMP0_BREEP</name>
<dbReference type="Proteomes" id="UP001565435">
    <property type="component" value="Unassembled WGS sequence"/>
</dbReference>
<keyword evidence="2" id="KW-1185">Reference proteome</keyword>
<proteinExistence type="predicted"/>
<dbReference type="SUPFAM" id="SSF55961">
    <property type="entry name" value="Bet v1-like"/>
    <property type="match status" value="1"/>
</dbReference>